<proteinExistence type="predicted"/>
<sequence>MKTSRSEEKHKTQWTARVQQDDLDFADDLTFLSHTQEQMQEMISVTEASKAVTISSSSSSSSSSSEEEEEKEEKQPTI</sequence>
<protein>
    <submittedName>
        <fullName evidence="2">Uncharacterized protein</fullName>
    </submittedName>
</protein>
<evidence type="ECO:0000313" key="2">
    <source>
        <dbReference type="EMBL" id="VDP15513.1"/>
    </source>
</evidence>
<reference evidence="2 3" key="1">
    <citation type="submission" date="2018-11" db="EMBL/GenBank/DDBJ databases">
        <authorList>
            <consortium name="Pathogen Informatics"/>
        </authorList>
    </citation>
    <scope>NUCLEOTIDE SEQUENCE [LARGE SCALE GENOMIC DNA]</scope>
    <source>
        <strain evidence="2 3">Zambia</strain>
    </source>
</reference>
<dbReference type="AlphaFoldDB" id="A0A183ME36"/>
<dbReference type="EMBL" id="UZAI01016771">
    <property type="protein sequence ID" value="VDP15513.1"/>
    <property type="molecule type" value="Genomic_DNA"/>
</dbReference>
<feature type="region of interest" description="Disordered" evidence="1">
    <location>
        <begin position="49"/>
        <end position="78"/>
    </location>
</feature>
<feature type="compositionally biased region" description="Low complexity" evidence="1">
    <location>
        <begin position="55"/>
        <end position="64"/>
    </location>
</feature>
<name>A0A183ME36_9TREM</name>
<gene>
    <name evidence="2" type="ORF">SMRZ_LOCUS14311</name>
</gene>
<evidence type="ECO:0000256" key="1">
    <source>
        <dbReference type="SAM" id="MobiDB-lite"/>
    </source>
</evidence>
<dbReference type="Proteomes" id="UP000277204">
    <property type="component" value="Unassembled WGS sequence"/>
</dbReference>
<organism evidence="2 3">
    <name type="scientific">Schistosoma margrebowiei</name>
    <dbReference type="NCBI Taxonomy" id="48269"/>
    <lineage>
        <taxon>Eukaryota</taxon>
        <taxon>Metazoa</taxon>
        <taxon>Spiralia</taxon>
        <taxon>Lophotrochozoa</taxon>
        <taxon>Platyhelminthes</taxon>
        <taxon>Trematoda</taxon>
        <taxon>Digenea</taxon>
        <taxon>Strigeidida</taxon>
        <taxon>Schistosomatoidea</taxon>
        <taxon>Schistosomatidae</taxon>
        <taxon>Schistosoma</taxon>
    </lineage>
</organism>
<keyword evidence="3" id="KW-1185">Reference proteome</keyword>
<evidence type="ECO:0000313" key="3">
    <source>
        <dbReference type="Proteomes" id="UP000277204"/>
    </source>
</evidence>
<accession>A0A183ME36</accession>